<name>A0A7M2SQG4_9ACTN</name>
<organism evidence="6 7">
    <name type="scientific">Streptomyces ferrugineus</name>
    <dbReference type="NCBI Taxonomy" id="1413221"/>
    <lineage>
        <taxon>Bacteria</taxon>
        <taxon>Bacillati</taxon>
        <taxon>Actinomycetota</taxon>
        <taxon>Actinomycetes</taxon>
        <taxon>Kitasatosporales</taxon>
        <taxon>Streptomycetaceae</taxon>
        <taxon>Streptomyces</taxon>
    </lineage>
</organism>
<dbReference type="InterPro" id="IPR003439">
    <property type="entry name" value="ABC_transporter-like_ATP-bd"/>
</dbReference>
<protein>
    <submittedName>
        <fullName evidence="6">ABC transporter ATP-binding protein</fullName>
    </submittedName>
</protein>
<dbReference type="InterPro" id="IPR051782">
    <property type="entry name" value="ABC_Transporter_VariousFunc"/>
</dbReference>
<dbReference type="GO" id="GO:0005524">
    <property type="term" value="F:ATP binding"/>
    <property type="evidence" value="ECO:0007669"/>
    <property type="project" value="UniProtKB-KW"/>
</dbReference>
<evidence type="ECO:0000256" key="3">
    <source>
        <dbReference type="ARBA" id="ARBA00022840"/>
    </source>
</evidence>
<dbReference type="SMART" id="SM00382">
    <property type="entry name" value="AAA"/>
    <property type="match status" value="1"/>
</dbReference>
<reference evidence="6 7" key="1">
    <citation type="submission" date="2020-10" db="EMBL/GenBank/DDBJ databases">
        <title>Streptomyces ferrugineus complate genome analysis.</title>
        <authorList>
            <person name="Anwar N."/>
        </authorList>
    </citation>
    <scope>NUCLEOTIDE SEQUENCE [LARGE SCALE GENOMIC DNA]</scope>
    <source>
        <strain evidence="6 7">CCTCC AA2014009</strain>
    </source>
</reference>
<evidence type="ECO:0000256" key="1">
    <source>
        <dbReference type="ARBA" id="ARBA00022448"/>
    </source>
</evidence>
<dbReference type="InterPro" id="IPR027417">
    <property type="entry name" value="P-loop_NTPase"/>
</dbReference>
<dbReference type="RefSeq" id="WP_194045036.1">
    <property type="nucleotide sequence ID" value="NZ_CP063373.1"/>
</dbReference>
<dbReference type="PANTHER" id="PTHR42939">
    <property type="entry name" value="ABC TRANSPORTER ATP-BINDING PROTEIN ALBC-RELATED"/>
    <property type="match status" value="1"/>
</dbReference>
<keyword evidence="7" id="KW-1185">Reference proteome</keyword>
<sequence length="262" mass="27628">MIHVDSATVRYGDRAALTDASLSVASGEFLCLVGRNGSGKTTLLRLLAGLLEPTAGTVRIGGHPAAHRQSRAVRGFLQAEPPLYEYLTVAEQLTLVAKLYGRAPAQVLDRLAGTALADRRHALVRELSLGMRKQLGLIAATVHDPALILLDEPTNALDATAVAALREAVERWHREGRLIVLCTHDLAWADGLADRLVVLSAGRVLHDVALDGETATAALRRLDPSGALTARGEGPTGLPTEESVEGPTGLPTEDKTAEAGTP</sequence>
<keyword evidence="1" id="KW-0813">Transport</keyword>
<gene>
    <name evidence="6" type="ORF">IM697_04740</name>
</gene>
<dbReference type="PROSITE" id="PS50893">
    <property type="entry name" value="ABC_TRANSPORTER_2"/>
    <property type="match status" value="1"/>
</dbReference>
<dbReference type="Pfam" id="PF00005">
    <property type="entry name" value="ABC_tran"/>
    <property type="match status" value="1"/>
</dbReference>
<evidence type="ECO:0000256" key="4">
    <source>
        <dbReference type="SAM" id="MobiDB-lite"/>
    </source>
</evidence>
<dbReference type="KEGG" id="sfeu:IM697_04740"/>
<evidence type="ECO:0000256" key="2">
    <source>
        <dbReference type="ARBA" id="ARBA00022741"/>
    </source>
</evidence>
<dbReference type="CDD" id="cd03230">
    <property type="entry name" value="ABC_DR_subfamily_A"/>
    <property type="match status" value="1"/>
</dbReference>
<keyword evidence="2" id="KW-0547">Nucleotide-binding</keyword>
<dbReference type="InterPro" id="IPR003593">
    <property type="entry name" value="AAA+_ATPase"/>
</dbReference>
<dbReference type="SUPFAM" id="SSF52540">
    <property type="entry name" value="P-loop containing nucleoside triphosphate hydrolases"/>
    <property type="match status" value="1"/>
</dbReference>
<accession>A0A7M2SQG4</accession>
<dbReference type="AlphaFoldDB" id="A0A7M2SQG4"/>
<proteinExistence type="predicted"/>
<dbReference type="EMBL" id="CP063373">
    <property type="protein sequence ID" value="QOV37733.1"/>
    <property type="molecule type" value="Genomic_DNA"/>
</dbReference>
<keyword evidence="3 6" id="KW-0067">ATP-binding</keyword>
<feature type="region of interest" description="Disordered" evidence="4">
    <location>
        <begin position="224"/>
        <end position="262"/>
    </location>
</feature>
<evidence type="ECO:0000259" key="5">
    <source>
        <dbReference type="PROSITE" id="PS50893"/>
    </source>
</evidence>
<dbReference type="Gene3D" id="3.40.50.300">
    <property type="entry name" value="P-loop containing nucleotide triphosphate hydrolases"/>
    <property type="match status" value="1"/>
</dbReference>
<dbReference type="PANTHER" id="PTHR42939:SF1">
    <property type="entry name" value="ABC TRANSPORTER ATP-BINDING PROTEIN ALBC-RELATED"/>
    <property type="match status" value="1"/>
</dbReference>
<evidence type="ECO:0000313" key="6">
    <source>
        <dbReference type="EMBL" id="QOV37733.1"/>
    </source>
</evidence>
<feature type="domain" description="ABC transporter" evidence="5">
    <location>
        <begin position="2"/>
        <end position="226"/>
    </location>
</feature>
<dbReference type="Proteomes" id="UP000594205">
    <property type="component" value="Chromosome"/>
</dbReference>
<dbReference type="GO" id="GO:0016887">
    <property type="term" value="F:ATP hydrolysis activity"/>
    <property type="evidence" value="ECO:0007669"/>
    <property type="project" value="InterPro"/>
</dbReference>
<feature type="compositionally biased region" description="Basic and acidic residues" evidence="4">
    <location>
        <begin position="252"/>
        <end position="262"/>
    </location>
</feature>
<evidence type="ECO:0000313" key="7">
    <source>
        <dbReference type="Proteomes" id="UP000594205"/>
    </source>
</evidence>